<dbReference type="InterPro" id="IPR000944">
    <property type="entry name" value="Tscrpt_reg_Rrf2"/>
</dbReference>
<dbReference type="InterPro" id="IPR036390">
    <property type="entry name" value="WH_DNA-bd_sf"/>
</dbReference>
<dbReference type="Pfam" id="PF02082">
    <property type="entry name" value="Rrf2"/>
    <property type="match status" value="1"/>
</dbReference>
<organism evidence="1 2">
    <name type="scientific">Bdellovibrio svalbardensis</name>
    <dbReference type="NCBI Taxonomy" id="2972972"/>
    <lineage>
        <taxon>Bacteria</taxon>
        <taxon>Pseudomonadati</taxon>
        <taxon>Bdellovibrionota</taxon>
        <taxon>Bdellovibrionia</taxon>
        <taxon>Bdellovibrionales</taxon>
        <taxon>Pseudobdellovibrionaceae</taxon>
        <taxon>Bdellovibrio</taxon>
    </lineage>
</organism>
<name>A0ABT6DLV8_9BACT</name>
<dbReference type="PANTHER" id="PTHR33221:SF15">
    <property type="entry name" value="HTH-TYPE TRANSCRIPTIONAL REGULATOR YWGB-RELATED"/>
    <property type="match status" value="1"/>
</dbReference>
<gene>
    <name evidence="1" type="ORF">NWE73_15875</name>
</gene>
<keyword evidence="2" id="KW-1185">Reference proteome</keyword>
<dbReference type="PROSITE" id="PS51197">
    <property type="entry name" value="HTH_RRF2_2"/>
    <property type="match status" value="1"/>
</dbReference>
<dbReference type="RefSeq" id="WP_277579336.1">
    <property type="nucleotide sequence ID" value="NZ_JANRMI010000005.1"/>
</dbReference>
<accession>A0ABT6DLV8</accession>
<proteinExistence type="predicted"/>
<sequence length="135" mass="14835">MLDQRFAASVHIMTLLAYNAGELMTSEYLAKSIRTNPTVVRRLLAKMVEAGLIESFKGKAGGVRMVKSPKEVSLKDIYKAVSNKALINCRESEPQKLCAVSCSMKNIFSEVAQGLENSSMTYLSKIKLSDLTAKV</sequence>
<dbReference type="EMBL" id="JANRMI010000005">
    <property type="protein sequence ID" value="MDG0817860.1"/>
    <property type="molecule type" value="Genomic_DNA"/>
</dbReference>
<protein>
    <submittedName>
        <fullName evidence="1">Rrf2 family transcriptional regulator</fullName>
    </submittedName>
</protein>
<dbReference type="Gene3D" id="1.10.10.10">
    <property type="entry name" value="Winged helix-like DNA-binding domain superfamily/Winged helix DNA-binding domain"/>
    <property type="match status" value="1"/>
</dbReference>
<reference evidence="1" key="1">
    <citation type="submission" date="2022-08" db="EMBL/GenBank/DDBJ databases">
        <title>Novel Bdellovibrio Species Isolated from Svalbard: Designation Bdellovibrio svalbardensis.</title>
        <authorList>
            <person name="Mitchell R.J."/>
            <person name="Choi S.Y."/>
        </authorList>
    </citation>
    <scope>NUCLEOTIDE SEQUENCE</scope>
    <source>
        <strain evidence="1">PAP01</strain>
    </source>
</reference>
<comment type="caution">
    <text evidence="1">The sequence shown here is derived from an EMBL/GenBank/DDBJ whole genome shotgun (WGS) entry which is preliminary data.</text>
</comment>
<evidence type="ECO:0000313" key="1">
    <source>
        <dbReference type="EMBL" id="MDG0817860.1"/>
    </source>
</evidence>
<dbReference type="PANTHER" id="PTHR33221">
    <property type="entry name" value="WINGED HELIX-TURN-HELIX TRANSCRIPTIONAL REGULATOR, RRF2 FAMILY"/>
    <property type="match status" value="1"/>
</dbReference>
<evidence type="ECO:0000313" key="2">
    <source>
        <dbReference type="Proteomes" id="UP001152321"/>
    </source>
</evidence>
<dbReference type="InterPro" id="IPR036388">
    <property type="entry name" value="WH-like_DNA-bd_sf"/>
</dbReference>
<dbReference type="Proteomes" id="UP001152321">
    <property type="component" value="Unassembled WGS sequence"/>
</dbReference>
<dbReference type="SUPFAM" id="SSF46785">
    <property type="entry name" value="Winged helix' DNA-binding domain"/>
    <property type="match status" value="1"/>
</dbReference>